<dbReference type="PANTHER" id="PTHR35826">
    <property type="entry name" value="PROTEIN ATP6V1FNB-LIKE"/>
    <property type="match status" value="1"/>
</dbReference>
<dbReference type="Pfam" id="PF22589">
    <property type="entry name" value="SPMIP1"/>
    <property type="match status" value="1"/>
</dbReference>
<comment type="caution">
    <text evidence="2">The sequence shown here is derived from an EMBL/GenBank/DDBJ whole genome shotgun (WGS) entry which is preliminary data.</text>
</comment>
<protein>
    <recommendedName>
        <fullName evidence="1">Sperm microtubule inner protein 1 C-terminal domain-containing protein</fullName>
    </recommendedName>
</protein>
<feature type="domain" description="Sperm microtubule inner protein 1 C-terminal" evidence="1">
    <location>
        <begin position="97"/>
        <end position="187"/>
    </location>
</feature>
<keyword evidence="3" id="KW-1185">Reference proteome</keyword>
<proteinExistence type="predicted"/>
<dbReference type="EMBL" id="JARGEI010000019">
    <property type="protein sequence ID" value="KAJ8714553.1"/>
    <property type="molecule type" value="Genomic_DNA"/>
</dbReference>
<accession>A0AAD7YGZ5</accession>
<evidence type="ECO:0000313" key="3">
    <source>
        <dbReference type="Proteomes" id="UP001231518"/>
    </source>
</evidence>
<sequence length="211" mass="24500">MSLDYTDEAKHKFMIECNNKANQQRTRWFLRHKDKLVERARCTEKNKHYTNEEIEETRLKASFPALSQQHEVAARHRRRCLLTGAGEITALGDAILKSEEFPIMKPVDSNEASIIYKELAAGGGRRAYLNARQRKLPELKYNDCPTTNSEYGWALHDSSVRSGAPEYKRYAIYFRYATRPSGVHPDPPHYDPPAKKREICKGNLTYRCFFK</sequence>
<gene>
    <name evidence="2" type="ORF">PYW07_002778</name>
</gene>
<evidence type="ECO:0000259" key="1">
    <source>
        <dbReference type="Pfam" id="PF22589"/>
    </source>
</evidence>
<name>A0AAD7YGZ5_MYTSE</name>
<organism evidence="2 3">
    <name type="scientific">Mythimna separata</name>
    <name type="common">Oriental armyworm</name>
    <name type="synonym">Pseudaletia separata</name>
    <dbReference type="NCBI Taxonomy" id="271217"/>
    <lineage>
        <taxon>Eukaryota</taxon>
        <taxon>Metazoa</taxon>
        <taxon>Ecdysozoa</taxon>
        <taxon>Arthropoda</taxon>
        <taxon>Hexapoda</taxon>
        <taxon>Insecta</taxon>
        <taxon>Pterygota</taxon>
        <taxon>Neoptera</taxon>
        <taxon>Endopterygota</taxon>
        <taxon>Lepidoptera</taxon>
        <taxon>Glossata</taxon>
        <taxon>Ditrysia</taxon>
        <taxon>Noctuoidea</taxon>
        <taxon>Noctuidae</taxon>
        <taxon>Noctuinae</taxon>
        <taxon>Hadenini</taxon>
        <taxon>Mythimna</taxon>
    </lineage>
</organism>
<evidence type="ECO:0000313" key="2">
    <source>
        <dbReference type="EMBL" id="KAJ8714553.1"/>
    </source>
</evidence>
<dbReference type="PANTHER" id="PTHR35826:SF1">
    <property type="entry name" value="PROTEIN ATP6V1FNB-LIKE"/>
    <property type="match status" value="1"/>
</dbReference>
<dbReference type="AlphaFoldDB" id="A0AAD7YGZ5"/>
<dbReference type="Proteomes" id="UP001231518">
    <property type="component" value="Chromosome 13"/>
</dbReference>
<dbReference type="InterPro" id="IPR054323">
    <property type="entry name" value="SPMIP1_C"/>
</dbReference>
<reference evidence="2" key="1">
    <citation type="submission" date="2023-03" db="EMBL/GenBank/DDBJ databases">
        <title>Chromosome-level genomes of two armyworms, Mythimna separata and Mythimna loreyi, provide insights into the biosynthesis and reception of sex pheromones.</title>
        <authorList>
            <person name="Zhao H."/>
        </authorList>
    </citation>
    <scope>NUCLEOTIDE SEQUENCE</scope>
    <source>
        <strain evidence="2">BeijingLab</strain>
        <tissue evidence="2">Pupa</tissue>
    </source>
</reference>